<dbReference type="Pfam" id="PF09848">
    <property type="entry name" value="SLFN-g3_helicase"/>
    <property type="match status" value="1"/>
</dbReference>
<dbReference type="Gene3D" id="3.40.50.300">
    <property type="entry name" value="P-loop containing nucleotide triphosphate hydrolases"/>
    <property type="match status" value="1"/>
</dbReference>
<comment type="caution">
    <text evidence="2">The sequence shown here is derived from an EMBL/GenBank/DDBJ whole genome shotgun (WGS) entry which is preliminary data.</text>
</comment>
<feature type="domain" description="Schlafen group 3-like DNA/RNA helicase" evidence="1">
    <location>
        <begin position="239"/>
        <end position="628"/>
    </location>
</feature>
<accession>A0A5B3GH96</accession>
<dbReference type="InterPro" id="IPR018647">
    <property type="entry name" value="SLFN_3-like_DNA/RNA_helicase"/>
</dbReference>
<evidence type="ECO:0000313" key="3">
    <source>
        <dbReference type="Proteomes" id="UP000322658"/>
    </source>
</evidence>
<dbReference type="AlphaFoldDB" id="A0A5B3GH96"/>
<name>A0A5B3GH96_9BACT</name>
<dbReference type="InterPro" id="IPR027417">
    <property type="entry name" value="P-loop_NTPase"/>
</dbReference>
<organism evidence="2 3">
    <name type="scientific">Alistipes shahii</name>
    <dbReference type="NCBI Taxonomy" id="328814"/>
    <lineage>
        <taxon>Bacteria</taxon>
        <taxon>Pseudomonadati</taxon>
        <taxon>Bacteroidota</taxon>
        <taxon>Bacteroidia</taxon>
        <taxon>Bacteroidales</taxon>
        <taxon>Rikenellaceae</taxon>
        <taxon>Alistipes</taxon>
    </lineage>
</organism>
<dbReference type="RefSeq" id="WP_149886187.1">
    <property type="nucleotide sequence ID" value="NZ_VVXJ01000042.1"/>
</dbReference>
<sequence length="635" mass="73376">MAATRYYYSDAISKFLTKSVNEIVGELALASQHDINDETSHSWVDEITILQEVLVPYSERGSVYFEYNIPRMGRRADVIVIIDGIVFVLEFKTAEQKFRRDAVIQVWDYALDLKNFQEGSFNRILVPILIVSKEKDSYCNLEFKYFEDNVYEPLMVNLNFLSNAFSKALDVIPHSQQPVADDNTWAKSGYEPTPTIIEAAIALYEENTVEEITKHGGDIDNASMELTNIIEHCHKNNRKAICFITGVPGAGKTLIGLNTAIDQFNRGEKAIYLSGNFPLVEVLQEALARDYVRRDKIKAKREGRKACTKSEAKSKVKAFIQMIHHYRNLYLEGTKVEDGKIIPISDYFQSHTDKAYIPAEHVAIFDEAQRAWTREELRRFMREKKGIKDFPYSEPEYLISCMDRQQDWGVVVCLVGNGQSINKGEAGLAEWIESVYRNYRDWDVYMSEYLLHSGDVTMEQLEIIRPQIKSRDSLHLKMSMRSFRSEKVSIFVNQLLALQKEEATSTLRELDNYPIVMTRSLDTAKQWLRVHTRGSERMGLLASSKAERLKAISINVRYQPDFVHWFLEDDSDIRSSNALEDTLTEFKVQGLEIDWACVAWDADLRLNKSHTGWQHYQLRSGTKWQNINKPTRWLN</sequence>
<evidence type="ECO:0000259" key="1">
    <source>
        <dbReference type="Pfam" id="PF09848"/>
    </source>
</evidence>
<gene>
    <name evidence="2" type="ORF">F2Y07_13460</name>
</gene>
<reference evidence="2 3" key="1">
    <citation type="journal article" date="2019" name="Nat. Med.">
        <title>A library of human gut bacterial isolates paired with longitudinal multiomics data enables mechanistic microbiome research.</title>
        <authorList>
            <person name="Poyet M."/>
            <person name="Groussin M."/>
            <person name="Gibbons S.M."/>
            <person name="Avila-Pacheco J."/>
            <person name="Jiang X."/>
            <person name="Kearney S.M."/>
            <person name="Perrotta A.R."/>
            <person name="Berdy B."/>
            <person name="Zhao S."/>
            <person name="Lieberman T.D."/>
            <person name="Swanson P.K."/>
            <person name="Smith M."/>
            <person name="Roesemann S."/>
            <person name="Alexander J.E."/>
            <person name="Rich S.A."/>
            <person name="Livny J."/>
            <person name="Vlamakis H."/>
            <person name="Clish C."/>
            <person name="Bullock K."/>
            <person name="Deik A."/>
            <person name="Scott J."/>
            <person name="Pierce K.A."/>
            <person name="Xavier R.J."/>
            <person name="Alm E.J."/>
        </authorList>
    </citation>
    <scope>NUCLEOTIDE SEQUENCE [LARGE SCALE GENOMIC DNA]</scope>
    <source>
        <strain evidence="2 3">BIOML-A1</strain>
    </source>
</reference>
<dbReference type="SUPFAM" id="SSF52540">
    <property type="entry name" value="P-loop containing nucleoside triphosphate hydrolases"/>
    <property type="match status" value="1"/>
</dbReference>
<dbReference type="Proteomes" id="UP000322658">
    <property type="component" value="Unassembled WGS sequence"/>
</dbReference>
<dbReference type="EMBL" id="VVXJ01000042">
    <property type="protein sequence ID" value="KAA2372881.1"/>
    <property type="molecule type" value="Genomic_DNA"/>
</dbReference>
<protein>
    <submittedName>
        <fullName evidence="2">DUF2075 domain-containing protein</fullName>
    </submittedName>
</protein>
<evidence type="ECO:0000313" key="2">
    <source>
        <dbReference type="EMBL" id="KAA2372881.1"/>
    </source>
</evidence>
<proteinExistence type="predicted"/>